<evidence type="ECO:0000313" key="1">
    <source>
        <dbReference type="EMBL" id="KLV01007.1"/>
    </source>
</evidence>
<proteinExistence type="predicted"/>
<protein>
    <recommendedName>
        <fullName evidence="3">Glycosyl transferase</fullName>
    </recommendedName>
</protein>
<keyword evidence="2" id="KW-1185">Reference proteome</keyword>
<accession>A0A0J1JGP6</accession>
<comment type="caution">
    <text evidence="1">The sequence shown here is derived from an EMBL/GenBank/DDBJ whole genome shotgun (WGS) entry which is preliminary data.</text>
</comment>
<dbReference type="InterPro" id="IPR029044">
    <property type="entry name" value="Nucleotide-diphossugar_trans"/>
</dbReference>
<dbReference type="Proteomes" id="UP000036426">
    <property type="component" value="Unassembled WGS sequence"/>
</dbReference>
<evidence type="ECO:0000313" key="2">
    <source>
        <dbReference type="Proteomes" id="UP000036426"/>
    </source>
</evidence>
<reference evidence="1 2" key="1">
    <citation type="submission" date="2015-05" db="EMBL/GenBank/DDBJ databases">
        <title>Photobacterium galathea sp. nov.</title>
        <authorList>
            <person name="Machado H."/>
            <person name="Gram L."/>
        </authorList>
    </citation>
    <scope>NUCLEOTIDE SEQUENCE [LARGE SCALE GENOMIC DNA]</scope>
    <source>
        <strain evidence="1 2">DSM 25995</strain>
    </source>
</reference>
<dbReference type="AlphaFoldDB" id="A0A0J1JGP6"/>
<organism evidence="1 2">
    <name type="scientific">Photobacterium aphoticum</name>
    <dbReference type="NCBI Taxonomy" id="754436"/>
    <lineage>
        <taxon>Bacteria</taxon>
        <taxon>Pseudomonadati</taxon>
        <taxon>Pseudomonadota</taxon>
        <taxon>Gammaproteobacteria</taxon>
        <taxon>Vibrionales</taxon>
        <taxon>Vibrionaceae</taxon>
        <taxon>Photobacterium</taxon>
    </lineage>
</organism>
<sequence length="307" mass="34513">MNAWTYRITRRFSQFFCDKQLSKILHSQPVSLKHDASAVVFSMVGHRVIHEYLVAVKTFLSRCPQSQVHILNDGSLTADDRSLLAHHLPGIVIHEFADADMTGLPKGNCWERLVTLLTLARDHYVIQLDADIVVNGDLTEVLIAIEQQRAFLLGSPEWANALSMKDMSAIAQHWGDCHIQGRSEQEFARLPLFQNQTAQYFRGCAAFVGLPPSPHYLPMLRKFSAQMTSALGEEKWHTWGSEQVASNVIVSAAHGAHVLPWPKYQTYQFPPTSQDHDLASLIHFMGTYRYQGGTYRRIAASAMLALG</sequence>
<dbReference type="PATRIC" id="fig|754436.4.peg.1973"/>
<dbReference type="EMBL" id="LDOV01000017">
    <property type="protein sequence ID" value="KLV01007.1"/>
    <property type="molecule type" value="Genomic_DNA"/>
</dbReference>
<gene>
    <name evidence="1" type="ORF">ABT58_09345</name>
</gene>
<dbReference type="SUPFAM" id="SSF53448">
    <property type="entry name" value="Nucleotide-diphospho-sugar transferases"/>
    <property type="match status" value="1"/>
</dbReference>
<evidence type="ECO:0008006" key="3">
    <source>
        <dbReference type="Google" id="ProtNLM"/>
    </source>
</evidence>
<name>A0A0J1JGP6_9GAMM</name>